<dbReference type="NCBIfam" id="TIGR00419">
    <property type="entry name" value="tim"/>
    <property type="match status" value="1"/>
</dbReference>
<evidence type="ECO:0000313" key="6">
    <source>
        <dbReference type="EMBL" id="CAG8492863.1"/>
    </source>
</evidence>
<feature type="region of interest" description="Disordered" evidence="5">
    <location>
        <begin position="32"/>
        <end position="81"/>
    </location>
</feature>
<dbReference type="GO" id="GO:0019563">
    <property type="term" value="P:glycerol catabolic process"/>
    <property type="evidence" value="ECO:0007669"/>
    <property type="project" value="TreeGrafter"/>
</dbReference>
<comment type="caution">
    <text evidence="6">The sequence shown here is derived from an EMBL/GenBank/DDBJ whole genome shotgun (WGS) entry which is preliminary data.</text>
</comment>
<dbReference type="InterPro" id="IPR022896">
    <property type="entry name" value="TrioseP_Isoase_bac/euk"/>
</dbReference>
<dbReference type="AlphaFoldDB" id="A0A9N8WKR5"/>
<dbReference type="PROSITE" id="PS51440">
    <property type="entry name" value="TIM_2"/>
    <property type="match status" value="1"/>
</dbReference>
<evidence type="ECO:0000256" key="3">
    <source>
        <dbReference type="ARBA" id="ARBA00023235"/>
    </source>
</evidence>
<evidence type="ECO:0000256" key="4">
    <source>
        <dbReference type="RuleBase" id="RU363013"/>
    </source>
</evidence>
<dbReference type="EC" id="5.3.1.1" evidence="4"/>
<dbReference type="HAMAP" id="MF_00147_B">
    <property type="entry name" value="TIM_B"/>
    <property type="match status" value="1"/>
</dbReference>
<feature type="compositionally biased region" description="Basic and acidic residues" evidence="5">
    <location>
        <begin position="67"/>
        <end position="81"/>
    </location>
</feature>
<sequence>CKLDKEKFTTIHIHQQYNIPNRGRDKGFISRNVLSNKRKAKSSNKSTKNKRKKSAKTKKKSEAIVIHSEDSNESGHEESSKIDKLEYQERLLALKERELALREREAKVHSVELTNLEKEQKLNYNLLQITEVVIAPPTLFLDLAHRSVRDGISIAAQNAFNCSKGAYTGEVSPEQLKDLGIDWVILGHSERREIFKESDEFVASKVAHALNANMKVIACIGEKLEEREAEKTEEVVIRQLQCIGEKVDNWKNVVIAYEPVWAIGTGKVATPQQAQQVHVIIRDWLAKNVSQQVAQDTRIIYGAKKPDVDGFLVGGASLTEQFIKIISCFIPPEN</sequence>
<keyword evidence="4" id="KW-0312">Gluconeogenesis</keyword>
<dbReference type="GO" id="GO:0004807">
    <property type="term" value="F:triose-phosphate isomerase activity"/>
    <property type="evidence" value="ECO:0007669"/>
    <property type="project" value="UniProtKB-EC"/>
</dbReference>
<dbReference type="InterPro" id="IPR000652">
    <property type="entry name" value="Triosephosphate_isomerase"/>
</dbReference>
<evidence type="ECO:0000313" key="7">
    <source>
        <dbReference type="Proteomes" id="UP000789396"/>
    </source>
</evidence>
<dbReference type="PANTHER" id="PTHR21139:SF2">
    <property type="entry name" value="TRIOSEPHOSPHATE ISOMERASE"/>
    <property type="match status" value="1"/>
</dbReference>
<dbReference type="Gene3D" id="3.20.20.70">
    <property type="entry name" value="Aldolase class I"/>
    <property type="match status" value="1"/>
</dbReference>
<dbReference type="GO" id="GO:0046166">
    <property type="term" value="P:glyceraldehyde-3-phosphate biosynthetic process"/>
    <property type="evidence" value="ECO:0007669"/>
    <property type="project" value="TreeGrafter"/>
</dbReference>
<dbReference type="PANTHER" id="PTHR21139">
    <property type="entry name" value="TRIOSEPHOSPHATE ISOMERASE"/>
    <property type="match status" value="1"/>
</dbReference>
<comment type="pathway">
    <text evidence="4">Carbohydrate biosynthesis; gluconeogenesis.</text>
</comment>
<accession>A0A9N8WKR5</accession>
<dbReference type="GO" id="GO:0006094">
    <property type="term" value="P:gluconeogenesis"/>
    <property type="evidence" value="ECO:0007669"/>
    <property type="project" value="UniProtKB-KW"/>
</dbReference>
<dbReference type="InterPro" id="IPR020861">
    <property type="entry name" value="Triosephosphate_isomerase_AS"/>
</dbReference>
<proteinExistence type="inferred from homology"/>
<dbReference type="CDD" id="cd00311">
    <property type="entry name" value="TIM"/>
    <property type="match status" value="1"/>
</dbReference>
<evidence type="ECO:0000256" key="2">
    <source>
        <dbReference type="ARBA" id="ARBA00011738"/>
    </source>
</evidence>
<feature type="non-terminal residue" evidence="6">
    <location>
        <position position="334"/>
    </location>
</feature>
<dbReference type="InterPro" id="IPR035990">
    <property type="entry name" value="TIM_sf"/>
</dbReference>
<dbReference type="EMBL" id="CAJVPZ010001460">
    <property type="protein sequence ID" value="CAG8492863.1"/>
    <property type="molecule type" value="Genomic_DNA"/>
</dbReference>
<keyword evidence="4" id="KW-0324">Glycolysis</keyword>
<comment type="subunit">
    <text evidence="2">Homodimer.</text>
</comment>
<protein>
    <recommendedName>
        <fullName evidence="4">Triosephosphate isomerase</fullName>
        <ecNumber evidence="4">5.3.1.1</ecNumber>
    </recommendedName>
</protein>
<dbReference type="InterPro" id="IPR013785">
    <property type="entry name" value="Aldolase_TIM"/>
</dbReference>
<comment type="catalytic activity">
    <reaction evidence="4">
        <text>D-glyceraldehyde 3-phosphate = dihydroxyacetone phosphate</text>
        <dbReference type="Rhea" id="RHEA:18585"/>
        <dbReference type="ChEBI" id="CHEBI:57642"/>
        <dbReference type="ChEBI" id="CHEBI:59776"/>
        <dbReference type="EC" id="5.3.1.1"/>
    </reaction>
</comment>
<dbReference type="Pfam" id="PF00121">
    <property type="entry name" value="TIM"/>
    <property type="match status" value="1"/>
</dbReference>
<dbReference type="Proteomes" id="UP000789396">
    <property type="component" value="Unassembled WGS sequence"/>
</dbReference>
<evidence type="ECO:0000256" key="1">
    <source>
        <dbReference type="ARBA" id="ARBA00007422"/>
    </source>
</evidence>
<keyword evidence="3 4" id="KW-0413">Isomerase</keyword>
<comment type="similarity">
    <text evidence="1 4">Belongs to the triosephosphate isomerase family.</text>
</comment>
<comment type="pathway">
    <text evidence="4">Carbohydrate degradation; glycolysis; D-glyceraldehyde 3-phosphate from glycerone phosphate: step 1/1.</text>
</comment>
<name>A0A9N8WKR5_9GLOM</name>
<keyword evidence="7" id="KW-1185">Reference proteome</keyword>
<dbReference type="GO" id="GO:0005829">
    <property type="term" value="C:cytosol"/>
    <property type="evidence" value="ECO:0007669"/>
    <property type="project" value="TreeGrafter"/>
</dbReference>
<dbReference type="PROSITE" id="PS00171">
    <property type="entry name" value="TIM_1"/>
    <property type="match status" value="1"/>
</dbReference>
<evidence type="ECO:0000256" key="5">
    <source>
        <dbReference type="SAM" id="MobiDB-lite"/>
    </source>
</evidence>
<dbReference type="GO" id="GO:0006096">
    <property type="term" value="P:glycolytic process"/>
    <property type="evidence" value="ECO:0007669"/>
    <property type="project" value="UniProtKB-KW"/>
</dbReference>
<gene>
    <name evidence="6" type="ORF">RFULGI_LOCUS2065</name>
</gene>
<dbReference type="SUPFAM" id="SSF51351">
    <property type="entry name" value="Triosephosphate isomerase (TIM)"/>
    <property type="match status" value="1"/>
</dbReference>
<organism evidence="6 7">
    <name type="scientific">Racocetra fulgida</name>
    <dbReference type="NCBI Taxonomy" id="60492"/>
    <lineage>
        <taxon>Eukaryota</taxon>
        <taxon>Fungi</taxon>
        <taxon>Fungi incertae sedis</taxon>
        <taxon>Mucoromycota</taxon>
        <taxon>Glomeromycotina</taxon>
        <taxon>Glomeromycetes</taxon>
        <taxon>Diversisporales</taxon>
        <taxon>Gigasporaceae</taxon>
        <taxon>Racocetra</taxon>
    </lineage>
</organism>
<dbReference type="OrthoDB" id="6715177at2759"/>
<reference evidence="6" key="1">
    <citation type="submission" date="2021-06" db="EMBL/GenBank/DDBJ databases">
        <authorList>
            <person name="Kallberg Y."/>
            <person name="Tangrot J."/>
            <person name="Rosling A."/>
        </authorList>
    </citation>
    <scope>NUCLEOTIDE SEQUENCE</scope>
    <source>
        <strain evidence="6">IN212</strain>
    </source>
</reference>
<feature type="compositionally biased region" description="Basic residues" evidence="5">
    <location>
        <begin position="36"/>
        <end position="59"/>
    </location>
</feature>